<dbReference type="AlphaFoldDB" id="A0A2X4ZHA0"/>
<dbReference type="EMBL" id="LS483476">
    <property type="protein sequence ID" value="SQI59834.1"/>
    <property type="molecule type" value="Genomic_DNA"/>
</dbReference>
<dbReference type="RefSeq" id="WP_066139234.1">
    <property type="nucleotide sequence ID" value="NZ_CBCSGM010000001.1"/>
</dbReference>
<evidence type="ECO:0000313" key="2">
    <source>
        <dbReference type="Proteomes" id="UP000249134"/>
    </source>
</evidence>
<dbReference type="Proteomes" id="UP000249134">
    <property type="component" value="Chromosome 1"/>
</dbReference>
<organism evidence="1 2">
    <name type="scientific">Lederbergia lenta</name>
    <name type="common">Bacillus lentus</name>
    <dbReference type="NCBI Taxonomy" id="1467"/>
    <lineage>
        <taxon>Bacteria</taxon>
        <taxon>Bacillati</taxon>
        <taxon>Bacillota</taxon>
        <taxon>Bacilli</taxon>
        <taxon>Bacillales</taxon>
        <taxon>Bacillaceae</taxon>
        <taxon>Lederbergia</taxon>
    </lineage>
</organism>
<sequence length="140" mass="16350">MLRKTVLLFIFVFSFFSFLLVNATSSKYIEILDIDNNKITEKIPINRVAQLESEKFIQTINNVVKKFKPIPDNGYMIKIPLEPSVHLENEWVNTLINEVIVIIPKGEEPYLLLFDDENNTYFFSFKASIEKLLNNFDISI</sequence>
<dbReference type="KEGG" id="blen:NCTC4824_02501"/>
<evidence type="ECO:0000313" key="1">
    <source>
        <dbReference type="EMBL" id="SQI59834.1"/>
    </source>
</evidence>
<name>A0A2X4ZHA0_LEDLE</name>
<protein>
    <submittedName>
        <fullName evidence="1">Group-specific protein</fullName>
    </submittedName>
</protein>
<gene>
    <name evidence="1" type="ORF">NCTC4824_02501</name>
</gene>
<accession>A0A2X4ZHA0</accession>
<reference evidence="1 2" key="1">
    <citation type="submission" date="2018-06" db="EMBL/GenBank/DDBJ databases">
        <authorList>
            <consortium name="Pathogen Informatics"/>
            <person name="Doyle S."/>
        </authorList>
    </citation>
    <scope>NUCLEOTIDE SEQUENCE [LARGE SCALE GENOMIC DNA]</scope>
    <source>
        <strain evidence="1 2">NCTC4824</strain>
    </source>
</reference>
<proteinExistence type="predicted"/>
<keyword evidence="2" id="KW-1185">Reference proteome</keyword>